<evidence type="ECO:0000256" key="2">
    <source>
        <dbReference type="SAM" id="SignalP"/>
    </source>
</evidence>
<dbReference type="Pfam" id="PF11617">
    <property type="entry name" value="Cu-binding_MopE"/>
    <property type="match status" value="1"/>
</dbReference>
<dbReference type="InterPro" id="IPR026444">
    <property type="entry name" value="Secre_tail"/>
</dbReference>
<organism evidence="4 5">
    <name type="scientific">Flavivirga eckloniae</name>
    <dbReference type="NCBI Taxonomy" id="1803846"/>
    <lineage>
        <taxon>Bacteria</taxon>
        <taxon>Pseudomonadati</taxon>
        <taxon>Bacteroidota</taxon>
        <taxon>Flavobacteriia</taxon>
        <taxon>Flavobacteriales</taxon>
        <taxon>Flavobacteriaceae</taxon>
        <taxon>Flavivirga</taxon>
    </lineage>
</organism>
<accession>A0A2K9PKC7</accession>
<dbReference type="InterPro" id="IPR021655">
    <property type="entry name" value="Put_metal-bd"/>
</dbReference>
<feature type="domain" description="Secretion system C-terminal sorting" evidence="3">
    <location>
        <begin position="698"/>
        <end position="763"/>
    </location>
</feature>
<evidence type="ECO:0000259" key="3">
    <source>
        <dbReference type="Pfam" id="PF18962"/>
    </source>
</evidence>
<gene>
    <name evidence="4" type="ORF">C1H87_01710</name>
</gene>
<dbReference type="SUPFAM" id="SSF103647">
    <property type="entry name" value="TSP type-3 repeat"/>
    <property type="match status" value="1"/>
</dbReference>
<dbReference type="Proteomes" id="UP000235826">
    <property type="component" value="Chromosome"/>
</dbReference>
<dbReference type="InterPro" id="IPR028974">
    <property type="entry name" value="TSP_type-3_rpt"/>
</dbReference>
<dbReference type="KEGG" id="fek:C1H87_01710"/>
<protein>
    <recommendedName>
        <fullName evidence="3">Secretion system C-terminal sorting domain-containing protein</fullName>
    </recommendedName>
</protein>
<evidence type="ECO:0000313" key="4">
    <source>
        <dbReference type="EMBL" id="AUP77504.1"/>
    </source>
</evidence>
<keyword evidence="5" id="KW-1185">Reference proteome</keyword>
<proteinExistence type="predicted"/>
<keyword evidence="1 2" id="KW-0732">Signal</keyword>
<feature type="chain" id="PRO_5014992213" description="Secretion system C-terminal sorting domain-containing protein" evidence="2">
    <location>
        <begin position="33"/>
        <end position="768"/>
    </location>
</feature>
<name>A0A2K9PKC7_9FLAO</name>
<dbReference type="NCBIfam" id="TIGR04183">
    <property type="entry name" value="Por_Secre_tail"/>
    <property type="match status" value="1"/>
</dbReference>
<dbReference type="EMBL" id="CP025791">
    <property type="protein sequence ID" value="AUP77504.1"/>
    <property type="molecule type" value="Genomic_DNA"/>
</dbReference>
<evidence type="ECO:0000313" key="5">
    <source>
        <dbReference type="Proteomes" id="UP000235826"/>
    </source>
</evidence>
<feature type="signal peptide" evidence="2">
    <location>
        <begin position="1"/>
        <end position="32"/>
    </location>
</feature>
<dbReference type="Pfam" id="PF18962">
    <property type="entry name" value="Por_Secre_tail"/>
    <property type="match status" value="1"/>
</dbReference>
<evidence type="ECO:0000256" key="1">
    <source>
        <dbReference type="ARBA" id="ARBA00022729"/>
    </source>
</evidence>
<dbReference type="GO" id="GO:0005509">
    <property type="term" value="F:calcium ion binding"/>
    <property type="evidence" value="ECO:0007669"/>
    <property type="project" value="InterPro"/>
</dbReference>
<sequence>MTIKINFNPSKMNLKKFLLIQLLLLFSFSNFGQSLLPQQTNLVLGARKMIIVRGVDPATHTWQDTDQHLQNLKTEFNTYLLNTSFQKTWIGTYDITPVYNFTVDPNNNGYSAMSQKLAELATNDGYNLDDYNIIMYLDSSSTDFGGAGALGSGNGLKGTIWAKNSLAWYYPGNIHEGFHALGVGHAETIEGGSNVFPGSVTGGHDPYHFMGSQGDAGLDTDIPNYMQYVLGWIDPQGVEHIVSETLNTQTVKLYKSSLVSNYDDTRKYSIQLDDNLWVSYEPDNANTRITKKGLLFHYIPGPGSGVCRLLDTRPQSITELPPGIGSNYLPVIDFWDAALVENEEFNWGNTQIKIINTGGTGEEKWVEVEFRNCTTISGDSDNDGVCDARDTCPGGDDKVDTDFDEIPDFCDECPLDPENDSNGNNICDNEECLSLNQDHFDYTFNEPIHGKDGGFGYTGGWQTDPLNGKIEVVEGSLEYPNIKSKGNRLRFELQDENLTKSSRRDFAKPFVTGNTLWISALIKIIKRGDGGFWIKPSFQQSIAIGKRWGDQLSIDNNPTQFRVKEGEVYRLVAKYILGSSETKVFLWVNQLNNFEESNAHATKTFGPVGTIDHLNIAMERYGNGIAEIDELKYGCDGAPIIGDVDNDTFYSDVDCNDEDPLINPDAVEIPNNGIDENCDGQDVTLSINKTSELPILAYPNPAQLEIKIMANDNLNYKVELFNLLGQLKFSGEKMNKIDTRHLPEGMYFLKISDLKSDKSIIKKIRVLK</sequence>
<reference evidence="4 5" key="1">
    <citation type="submission" date="2018-01" db="EMBL/GenBank/DDBJ databases">
        <title>Complete genome sequence of Flavivirga eckloniae ECD14 isolated from seaweed Ecklonia cava.</title>
        <authorList>
            <person name="Lee J.H."/>
            <person name="Baik K.S."/>
            <person name="Seong C.N."/>
        </authorList>
    </citation>
    <scope>NUCLEOTIDE SEQUENCE [LARGE SCALE GENOMIC DNA]</scope>
    <source>
        <strain evidence="4 5">ECD14</strain>
    </source>
</reference>
<dbReference type="AlphaFoldDB" id="A0A2K9PKC7"/>